<dbReference type="Proteomes" id="UP000799767">
    <property type="component" value="Unassembled WGS sequence"/>
</dbReference>
<organism evidence="3 4">
    <name type="scientific">Neohortaea acidophila</name>
    <dbReference type="NCBI Taxonomy" id="245834"/>
    <lineage>
        <taxon>Eukaryota</taxon>
        <taxon>Fungi</taxon>
        <taxon>Dikarya</taxon>
        <taxon>Ascomycota</taxon>
        <taxon>Pezizomycotina</taxon>
        <taxon>Dothideomycetes</taxon>
        <taxon>Dothideomycetidae</taxon>
        <taxon>Mycosphaerellales</taxon>
        <taxon>Teratosphaeriaceae</taxon>
        <taxon>Neohortaea</taxon>
    </lineage>
</organism>
<dbReference type="EMBL" id="MU001633">
    <property type="protein sequence ID" value="KAF2485427.1"/>
    <property type="molecule type" value="Genomic_DNA"/>
</dbReference>
<name>A0A6A6Q1W3_9PEZI</name>
<dbReference type="OrthoDB" id="4388755at2759"/>
<dbReference type="AlphaFoldDB" id="A0A6A6Q1W3"/>
<proteinExistence type="predicted"/>
<keyword evidence="4" id="KW-1185">Reference proteome</keyword>
<feature type="domain" description="PA14" evidence="2">
    <location>
        <begin position="65"/>
        <end position="217"/>
    </location>
</feature>
<dbReference type="PROSITE" id="PS51820">
    <property type="entry name" value="PA14"/>
    <property type="match status" value="1"/>
</dbReference>
<evidence type="ECO:0000313" key="4">
    <source>
        <dbReference type="Proteomes" id="UP000799767"/>
    </source>
</evidence>
<dbReference type="InterPro" id="IPR018871">
    <property type="entry name" value="GLEYA_adhesin_domain"/>
</dbReference>
<evidence type="ECO:0000256" key="1">
    <source>
        <dbReference type="SAM" id="SignalP"/>
    </source>
</evidence>
<dbReference type="Pfam" id="PF10528">
    <property type="entry name" value="GLEYA"/>
    <property type="match status" value="1"/>
</dbReference>
<keyword evidence="1" id="KW-0732">Signal</keyword>
<dbReference type="Gene3D" id="2.60.120.1560">
    <property type="match status" value="1"/>
</dbReference>
<feature type="signal peptide" evidence="1">
    <location>
        <begin position="1"/>
        <end position="17"/>
    </location>
</feature>
<dbReference type="InterPro" id="IPR037524">
    <property type="entry name" value="PA14/GLEYA"/>
</dbReference>
<reference evidence="3" key="1">
    <citation type="journal article" date="2020" name="Stud. Mycol.">
        <title>101 Dothideomycetes genomes: a test case for predicting lifestyles and emergence of pathogens.</title>
        <authorList>
            <person name="Haridas S."/>
            <person name="Albert R."/>
            <person name="Binder M."/>
            <person name="Bloem J."/>
            <person name="Labutti K."/>
            <person name="Salamov A."/>
            <person name="Andreopoulos B."/>
            <person name="Baker S."/>
            <person name="Barry K."/>
            <person name="Bills G."/>
            <person name="Bluhm B."/>
            <person name="Cannon C."/>
            <person name="Castanera R."/>
            <person name="Culley D."/>
            <person name="Daum C."/>
            <person name="Ezra D."/>
            <person name="Gonzalez J."/>
            <person name="Henrissat B."/>
            <person name="Kuo A."/>
            <person name="Liang C."/>
            <person name="Lipzen A."/>
            <person name="Lutzoni F."/>
            <person name="Magnuson J."/>
            <person name="Mondo S."/>
            <person name="Nolan M."/>
            <person name="Ohm R."/>
            <person name="Pangilinan J."/>
            <person name="Park H.-J."/>
            <person name="Ramirez L."/>
            <person name="Alfaro M."/>
            <person name="Sun H."/>
            <person name="Tritt A."/>
            <person name="Yoshinaga Y."/>
            <person name="Zwiers L.-H."/>
            <person name="Turgeon B."/>
            <person name="Goodwin S."/>
            <person name="Spatafora J."/>
            <person name="Crous P."/>
            <person name="Grigoriev I."/>
        </authorList>
    </citation>
    <scope>NUCLEOTIDE SEQUENCE</scope>
    <source>
        <strain evidence="3">CBS 113389</strain>
    </source>
</reference>
<dbReference type="RefSeq" id="XP_033591996.1">
    <property type="nucleotide sequence ID" value="XM_033733009.1"/>
</dbReference>
<dbReference type="GeneID" id="54474011"/>
<evidence type="ECO:0000313" key="3">
    <source>
        <dbReference type="EMBL" id="KAF2485427.1"/>
    </source>
</evidence>
<sequence length="241" mass="25827">MHFKLFFLAFNLALVQGATLANSPAGKACAKRSRGLQYAAFKNPFARTDEQYSSFDPTYMKSTTAGGQGTANVLYNSTTSTGFFTSDGVDPSQGIHIYGSKNSIPDYGFAVNHRGYIKADIAGVYKIQINDIDDIALLWTGDTAKSGWTRDNAVAVGYYTSYGGNGVADYTVNMTPGEYLPIRVIWGNGGGPFSLNITIANSKGTTILGEDTTPTNMVVWRACGANKNDAPPFPNTFGNES</sequence>
<protein>
    <submittedName>
        <fullName evidence="3">GLEYA domain-containing protein</fullName>
    </submittedName>
</protein>
<evidence type="ECO:0000259" key="2">
    <source>
        <dbReference type="PROSITE" id="PS51820"/>
    </source>
</evidence>
<gene>
    <name evidence="3" type="ORF">BDY17DRAFT_293584</name>
</gene>
<accession>A0A6A6Q1W3</accession>
<feature type="chain" id="PRO_5025459782" evidence="1">
    <location>
        <begin position="18"/>
        <end position="241"/>
    </location>
</feature>